<organism evidence="2 3">
    <name type="scientific">Trichinella patagoniensis</name>
    <dbReference type="NCBI Taxonomy" id="990121"/>
    <lineage>
        <taxon>Eukaryota</taxon>
        <taxon>Metazoa</taxon>
        <taxon>Ecdysozoa</taxon>
        <taxon>Nematoda</taxon>
        <taxon>Enoplea</taxon>
        <taxon>Dorylaimia</taxon>
        <taxon>Trichinellida</taxon>
        <taxon>Trichinellidae</taxon>
        <taxon>Trichinella</taxon>
    </lineage>
</organism>
<evidence type="ECO:0000256" key="1">
    <source>
        <dbReference type="SAM" id="MobiDB-lite"/>
    </source>
</evidence>
<dbReference type="AlphaFoldDB" id="A0A0V0YTT9"/>
<sequence>MVFTIRRLLASTILLVITRFTIIRLGGPKCGKSVRSTIRSQPCHTNYRRNNGQSKPN</sequence>
<keyword evidence="3" id="KW-1185">Reference proteome</keyword>
<gene>
    <name evidence="2" type="ORF">T12_10355</name>
</gene>
<feature type="region of interest" description="Disordered" evidence="1">
    <location>
        <begin position="35"/>
        <end position="57"/>
    </location>
</feature>
<proteinExistence type="predicted"/>
<comment type="caution">
    <text evidence="2">The sequence shown here is derived from an EMBL/GenBank/DDBJ whole genome shotgun (WGS) entry which is preliminary data.</text>
</comment>
<protein>
    <submittedName>
        <fullName evidence="2">Uncharacterized protein</fullName>
    </submittedName>
</protein>
<name>A0A0V0YTT9_9BILA</name>
<dbReference type="Proteomes" id="UP000054783">
    <property type="component" value="Unassembled WGS sequence"/>
</dbReference>
<accession>A0A0V0YTT9</accession>
<evidence type="ECO:0000313" key="2">
    <source>
        <dbReference type="EMBL" id="KRY03590.1"/>
    </source>
</evidence>
<evidence type="ECO:0000313" key="3">
    <source>
        <dbReference type="Proteomes" id="UP000054783"/>
    </source>
</evidence>
<reference evidence="2 3" key="1">
    <citation type="submission" date="2015-01" db="EMBL/GenBank/DDBJ databases">
        <title>Evolution of Trichinella species and genotypes.</title>
        <authorList>
            <person name="Korhonen P.K."/>
            <person name="Edoardo P."/>
            <person name="Giuseppe L.R."/>
            <person name="Gasser R.B."/>
        </authorList>
    </citation>
    <scope>NUCLEOTIDE SEQUENCE [LARGE SCALE GENOMIC DNA]</scope>
    <source>
        <strain evidence="2">ISS2496</strain>
    </source>
</reference>
<dbReference type="EMBL" id="JYDQ01002658">
    <property type="protein sequence ID" value="KRY03590.1"/>
    <property type="molecule type" value="Genomic_DNA"/>
</dbReference>